<feature type="domain" description="Chorismate mutase" evidence="11">
    <location>
        <begin position="571"/>
        <end position="681"/>
    </location>
</feature>
<dbReference type="PANTHER" id="PTHR21145:SF12">
    <property type="entry name" value="CHORISMATE MUTASE"/>
    <property type="match status" value="1"/>
</dbReference>
<keyword evidence="9" id="KW-0175">Coiled coil</keyword>
<dbReference type="Gene3D" id="1.10.590.10">
    <property type="entry name" value="Chorismate mutase, AroQ class superfamily, eukaryotic"/>
    <property type="match status" value="1"/>
</dbReference>
<protein>
    <recommendedName>
        <fullName evidence="4">chorismate mutase</fullName>
        <ecNumber evidence="4">5.4.99.5</ecNumber>
    </recommendedName>
</protein>
<accession>A0AAV1SPQ9</accession>
<feature type="compositionally biased region" description="Low complexity" evidence="10">
    <location>
        <begin position="116"/>
        <end position="129"/>
    </location>
</feature>
<dbReference type="GO" id="GO:0005737">
    <property type="term" value="C:cytoplasm"/>
    <property type="evidence" value="ECO:0007669"/>
    <property type="project" value="UniProtKB-SubCell"/>
</dbReference>
<evidence type="ECO:0000256" key="8">
    <source>
        <dbReference type="ARBA" id="ARBA00023235"/>
    </source>
</evidence>
<sequence length="690" mass="77851">MTHKQDSIFKSPNSSSYSSPSPSLPFKSKKTHDDSPLPLRIADILTFNGDFLDELLMMEEELGCRVWERSTHCYPPNRTVARWFSGLRRKRVKESKRDKLGGDRIEQVKCSKNGLNSQDSSNSASQSAHSGHHNKEASLNLGVGCCLLYLIAASKNELDKMFKMRKEMEKLLENVREELQKKDGRSKPCETNDVCAYSTTDVVDSVDFDNQLSPQVFTPSSVLPGSSTITVCDQSLRCETPKQGECSEGRDKLEAELEVELQRLQLNFDTVENTAKHPQKKGRRVTNEKTATSKSQIVSAGEVVAFVFENQAAGSEEHCGVPPHELERRLHELLESRQQEQIRELEAALKCVKHKLREKEMEVSWWKDSARLISRHLPESSELSSHHHAKLLKSAMYCTRSNANKGRMNCNGNCKFPFCFLVISIISTRYTNNLAMAEGSSGSDFTLDSIRKALIRQEDTIVFSLIERAKFPMNSALYNQILNLVPGFSGPLVDFIAKETEAVQAKAGRYVNPEENPFFPDNLPPSLVPKHNYSQVLHPGAASVSVNKAIWNMYLNQLLPLFIDAGDDGNYASTAASDLSCLQALSRRIHYGKFVAEIKFRDAPHDYEPLIRAKDTDALMKLLTDERVEEMVKKRVEKKAIIFGQDVSLSNNVETGNFKVDPSVVVRLYDEWVIPLTKLVEVKYLLRRLD</sequence>
<dbReference type="AlphaFoldDB" id="A0AAV1SPQ9"/>
<dbReference type="InterPro" id="IPR037039">
    <property type="entry name" value="CM_AroQ_sf_eucaryotic"/>
</dbReference>
<dbReference type="PANTHER" id="PTHR21145">
    <property type="entry name" value="CHORISMATE MUTASE"/>
    <property type="match status" value="1"/>
</dbReference>
<evidence type="ECO:0000313" key="12">
    <source>
        <dbReference type="EMBL" id="CAK7353930.1"/>
    </source>
</evidence>
<feature type="coiled-coil region" evidence="9">
    <location>
        <begin position="335"/>
        <end position="362"/>
    </location>
</feature>
<dbReference type="GO" id="GO:1901747">
    <property type="term" value="P:prephenate(2-) biosynthetic process"/>
    <property type="evidence" value="ECO:0007669"/>
    <property type="project" value="UniProtKB-ARBA"/>
</dbReference>
<organism evidence="12 13">
    <name type="scientific">Dovyalis caffra</name>
    <dbReference type="NCBI Taxonomy" id="77055"/>
    <lineage>
        <taxon>Eukaryota</taxon>
        <taxon>Viridiplantae</taxon>
        <taxon>Streptophyta</taxon>
        <taxon>Embryophyta</taxon>
        <taxon>Tracheophyta</taxon>
        <taxon>Spermatophyta</taxon>
        <taxon>Magnoliopsida</taxon>
        <taxon>eudicotyledons</taxon>
        <taxon>Gunneridae</taxon>
        <taxon>Pentapetalae</taxon>
        <taxon>rosids</taxon>
        <taxon>fabids</taxon>
        <taxon>Malpighiales</taxon>
        <taxon>Salicaceae</taxon>
        <taxon>Flacourtieae</taxon>
        <taxon>Dovyalis</taxon>
    </lineage>
</organism>
<evidence type="ECO:0000256" key="3">
    <source>
        <dbReference type="ARBA" id="ARBA00004817"/>
    </source>
</evidence>
<evidence type="ECO:0000256" key="5">
    <source>
        <dbReference type="ARBA" id="ARBA00022490"/>
    </source>
</evidence>
<evidence type="ECO:0000256" key="6">
    <source>
        <dbReference type="ARBA" id="ARBA00022605"/>
    </source>
</evidence>
<dbReference type="EMBL" id="CAWUPB010001194">
    <property type="protein sequence ID" value="CAK7353930.1"/>
    <property type="molecule type" value="Genomic_DNA"/>
</dbReference>
<dbReference type="FunFam" id="1.10.590.10:FF:000001">
    <property type="entry name" value="Chorismate mutase"/>
    <property type="match status" value="1"/>
</dbReference>
<feature type="compositionally biased region" description="Low complexity" evidence="10">
    <location>
        <begin position="8"/>
        <end position="26"/>
    </location>
</feature>
<dbReference type="EC" id="5.4.99.5" evidence="4"/>
<evidence type="ECO:0000256" key="1">
    <source>
        <dbReference type="ARBA" id="ARBA00000824"/>
    </source>
</evidence>
<keyword evidence="6" id="KW-0028">Amino-acid biosynthesis</keyword>
<dbReference type="InterPro" id="IPR036263">
    <property type="entry name" value="Chorismate_II_sf"/>
</dbReference>
<comment type="subcellular location">
    <subcellularLocation>
        <location evidence="2">Cytoplasm</location>
    </subcellularLocation>
</comment>
<keyword evidence="13" id="KW-1185">Reference proteome</keyword>
<dbReference type="GO" id="GO:0009073">
    <property type="term" value="P:aromatic amino acid family biosynthetic process"/>
    <property type="evidence" value="ECO:0007669"/>
    <property type="project" value="UniProtKB-KW"/>
</dbReference>
<gene>
    <name evidence="12" type="ORF">DCAF_LOCUS24980</name>
</gene>
<feature type="region of interest" description="Disordered" evidence="10">
    <location>
        <begin position="1"/>
        <end position="33"/>
    </location>
</feature>
<proteinExistence type="predicted"/>
<dbReference type="PROSITE" id="PS51169">
    <property type="entry name" value="CHORISMATE_MUT_3"/>
    <property type="match status" value="1"/>
</dbReference>
<name>A0AAV1SPQ9_9ROSI</name>
<dbReference type="NCBIfam" id="TIGR01802">
    <property type="entry name" value="CM_pl-yst"/>
    <property type="match status" value="1"/>
</dbReference>
<dbReference type="GO" id="GO:0042803">
    <property type="term" value="F:protein homodimerization activity"/>
    <property type="evidence" value="ECO:0007669"/>
    <property type="project" value="UniProtKB-ARBA"/>
</dbReference>
<dbReference type="Proteomes" id="UP001314170">
    <property type="component" value="Unassembled WGS sequence"/>
</dbReference>
<evidence type="ECO:0000259" key="11">
    <source>
        <dbReference type="Pfam" id="PF01817"/>
    </source>
</evidence>
<keyword evidence="7" id="KW-0057">Aromatic amino acid biosynthesis</keyword>
<dbReference type="InterPro" id="IPR008238">
    <property type="entry name" value="Chorismate_mutase_AroQ_euk"/>
</dbReference>
<evidence type="ECO:0000256" key="9">
    <source>
        <dbReference type="SAM" id="Coils"/>
    </source>
</evidence>
<feature type="compositionally biased region" description="Basic and acidic residues" evidence="10">
    <location>
        <begin position="95"/>
        <end position="109"/>
    </location>
</feature>
<dbReference type="GO" id="GO:0008652">
    <property type="term" value="P:amino acid biosynthetic process"/>
    <property type="evidence" value="ECO:0007669"/>
    <property type="project" value="UniProtKB-KW"/>
</dbReference>
<evidence type="ECO:0000313" key="13">
    <source>
        <dbReference type="Proteomes" id="UP001314170"/>
    </source>
</evidence>
<evidence type="ECO:0000256" key="4">
    <source>
        <dbReference type="ARBA" id="ARBA00012404"/>
    </source>
</evidence>
<dbReference type="SUPFAM" id="SSF48600">
    <property type="entry name" value="Chorismate mutase II"/>
    <property type="match status" value="1"/>
</dbReference>
<keyword evidence="5" id="KW-0963">Cytoplasm</keyword>
<keyword evidence="8" id="KW-0413">Isomerase</keyword>
<reference evidence="12 13" key="1">
    <citation type="submission" date="2024-01" db="EMBL/GenBank/DDBJ databases">
        <authorList>
            <person name="Waweru B."/>
        </authorList>
    </citation>
    <scope>NUCLEOTIDE SEQUENCE [LARGE SCALE GENOMIC DNA]</scope>
</reference>
<evidence type="ECO:0000256" key="7">
    <source>
        <dbReference type="ARBA" id="ARBA00023141"/>
    </source>
</evidence>
<dbReference type="GO" id="GO:0046417">
    <property type="term" value="P:chorismate metabolic process"/>
    <property type="evidence" value="ECO:0007669"/>
    <property type="project" value="InterPro"/>
</dbReference>
<feature type="region of interest" description="Disordered" evidence="10">
    <location>
        <begin position="272"/>
        <end position="293"/>
    </location>
</feature>
<comment type="caution">
    <text evidence="12">The sequence shown here is derived from an EMBL/GenBank/DDBJ whole genome shotgun (WGS) entry which is preliminary data.</text>
</comment>
<evidence type="ECO:0000256" key="10">
    <source>
        <dbReference type="SAM" id="MobiDB-lite"/>
    </source>
</evidence>
<comment type="catalytic activity">
    <reaction evidence="1">
        <text>chorismate = prephenate</text>
        <dbReference type="Rhea" id="RHEA:13897"/>
        <dbReference type="ChEBI" id="CHEBI:29748"/>
        <dbReference type="ChEBI" id="CHEBI:29934"/>
        <dbReference type="EC" id="5.4.99.5"/>
    </reaction>
</comment>
<evidence type="ECO:0000256" key="2">
    <source>
        <dbReference type="ARBA" id="ARBA00004496"/>
    </source>
</evidence>
<dbReference type="GO" id="GO:0004106">
    <property type="term" value="F:chorismate mutase activity"/>
    <property type="evidence" value="ECO:0007669"/>
    <property type="project" value="UniProtKB-EC"/>
</dbReference>
<comment type="pathway">
    <text evidence="3">Metabolic intermediate biosynthesis; prephenate biosynthesis; prephenate from chorismate: step 1/1.</text>
</comment>
<dbReference type="InterPro" id="IPR002701">
    <property type="entry name" value="CM_II_prokaryot"/>
</dbReference>
<dbReference type="Pfam" id="PF01817">
    <property type="entry name" value="CM_2"/>
    <property type="match status" value="1"/>
</dbReference>
<feature type="region of interest" description="Disordered" evidence="10">
    <location>
        <begin position="94"/>
        <end position="132"/>
    </location>
</feature>
<feature type="coiled-coil region" evidence="9">
    <location>
        <begin position="158"/>
        <end position="185"/>
    </location>
</feature>